<dbReference type="OrthoDB" id="10463195at2759"/>
<dbReference type="Proteomes" id="UP000016922">
    <property type="component" value="Unassembled WGS sequence"/>
</dbReference>
<dbReference type="KEGG" id="glz:GLAREA_08856"/>
<dbReference type="HOGENOM" id="CLU_1475297_0_0_1"/>
<organism evidence="1 2">
    <name type="scientific">Glarea lozoyensis (strain ATCC 20868 / MF5171)</name>
    <dbReference type="NCBI Taxonomy" id="1116229"/>
    <lineage>
        <taxon>Eukaryota</taxon>
        <taxon>Fungi</taxon>
        <taxon>Dikarya</taxon>
        <taxon>Ascomycota</taxon>
        <taxon>Pezizomycotina</taxon>
        <taxon>Leotiomycetes</taxon>
        <taxon>Helotiales</taxon>
        <taxon>Helotiaceae</taxon>
        <taxon>Glarea</taxon>
    </lineage>
</organism>
<reference evidence="1 2" key="1">
    <citation type="journal article" date="2013" name="BMC Genomics">
        <title>Genomics-driven discovery of the pneumocandin biosynthetic gene cluster in the fungus Glarea lozoyensis.</title>
        <authorList>
            <person name="Chen L."/>
            <person name="Yue Q."/>
            <person name="Zhang X."/>
            <person name="Xiang M."/>
            <person name="Wang C."/>
            <person name="Li S."/>
            <person name="Che Y."/>
            <person name="Ortiz-Lopez F.J."/>
            <person name="Bills G.F."/>
            <person name="Liu X."/>
            <person name="An Z."/>
        </authorList>
    </citation>
    <scope>NUCLEOTIDE SEQUENCE [LARGE SCALE GENOMIC DNA]</scope>
    <source>
        <strain evidence="2">ATCC 20868 / MF5171</strain>
    </source>
</reference>
<protein>
    <submittedName>
        <fullName evidence="1">Uncharacterized protein</fullName>
    </submittedName>
</protein>
<gene>
    <name evidence="1" type="ORF">GLAREA_08856</name>
</gene>
<name>S3EEN7_GLAL2</name>
<keyword evidence="2" id="KW-1185">Reference proteome</keyword>
<dbReference type="AlphaFoldDB" id="S3EEN7"/>
<dbReference type="EMBL" id="KE145352">
    <property type="protein sequence ID" value="EPE36693.1"/>
    <property type="molecule type" value="Genomic_DNA"/>
</dbReference>
<sequence length="183" mass="20564">MGACALELVSHANAQGIDLNSMYKLFEELGKAMGWDEIGRQKLTGQLISQRNSQRAFSFLELAALFGLWQYVLPRIVKSSHDERNSLLNLLLNVAEEVPLLPSSNEVISALLHLGAKADGNMTVRTRLIMCRAMEDTNLGKRKLEEFESGFSDDDLDEESEEDEVQEVTRAEFIAKRVRYAAD</sequence>
<accession>S3EEN7</accession>
<dbReference type="RefSeq" id="XP_008076008.1">
    <property type="nucleotide sequence ID" value="XM_008077817.1"/>
</dbReference>
<evidence type="ECO:0000313" key="2">
    <source>
        <dbReference type="Proteomes" id="UP000016922"/>
    </source>
</evidence>
<proteinExistence type="predicted"/>
<evidence type="ECO:0000313" key="1">
    <source>
        <dbReference type="EMBL" id="EPE36693.1"/>
    </source>
</evidence>
<dbReference type="GeneID" id="19467904"/>